<comment type="caution">
    <text evidence="2">The sequence shown here is derived from an EMBL/GenBank/DDBJ whole genome shotgun (WGS) entry which is preliminary data.</text>
</comment>
<evidence type="ECO:0000313" key="3">
    <source>
        <dbReference type="Proteomes" id="UP000253090"/>
    </source>
</evidence>
<dbReference type="Proteomes" id="UP000253090">
    <property type="component" value="Unassembled WGS sequence"/>
</dbReference>
<keyword evidence="3" id="KW-1185">Reference proteome</keyword>
<accession>A0A369BIP0</accession>
<organism evidence="2 3">
    <name type="scientific">Fontibacillus phaseoli</name>
    <dbReference type="NCBI Taxonomy" id="1416533"/>
    <lineage>
        <taxon>Bacteria</taxon>
        <taxon>Bacillati</taxon>
        <taxon>Bacillota</taxon>
        <taxon>Bacilli</taxon>
        <taxon>Bacillales</taxon>
        <taxon>Paenibacillaceae</taxon>
        <taxon>Fontibacillus</taxon>
    </lineage>
</organism>
<dbReference type="EMBL" id="QPJW01000003">
    <property type="protein sequence ID" value="RCX20297.1"/>
    <property type="molecule type" value="Genomic_DNA"/>
</dbReference>
<proteinExistence type="predicted"/>
<keyword evidence="1" id="KW-1133">Transmembrane helix</keyword>
<dbReference type="AlphaFoldDB" id="A0A369BIP0"/>
<feature type="transmembrane region" description="Helical" evidence="1">
    <location>
        <begin position="20"/>
        <end position="43"/>
    </location>
</feature>
<evidence type="ECO:0000313" key="2">
    <source>
        <dbReference type="EMBL" id="RCX20297.1"/>
    </source>
</evidence>
<keyword evidence="1" id="KW-0472">Membrane</keyword>
<protein>
    <submittedName>
        <fullName evidence="2">Uncharacterized protein</fullName>
    </submittedName>
</protein>
<evidence type="ECO:0000256" key="1">
    <source>
        <dbReference type="SAM" id="Phobius"/>
    </source>
</evidence>
<gene>
    <name evidence="2" type="ORF">DFP94_10315</name>
</gene>
<sequence>MSKCIRDSLMEFLAKFNESLWGSMSTLWGSFVWGTLLLGKIIIEVNEQKALISG</sequence>
<reference evidence="2 3" key="1">
    <citation type="submission" date="2018-07" db="EMBL/GenBank/DDBJ databases">
        <title>Genomic Encyclopedia of Type Strains, Phase III (KMG-III): the genomes of soil and plant-associated and newly described type strains.</title>
        <authorList>
            <person name="Whitman W."/>
        </authorList>
    </citation>
    <scope>NUCLEOTIDE SEQUENCE [LARGE SCALE GENOMIC DNA]</scope>
    <source>
        <strain evidence="2 3">CECT 8333</strain>
    </source>
</reference>
<name>A0A369BIP0_9BACL</name>
<keyword evidence="1" id="KW-0812">Transmembrane</keyword>